<keyword evidence="1" id="KW-0808">Transferase</keyword>
<dbReference type="InterPro" id="IPR003594">
    <property type="entry name" value="HATPase_dom"/>
</dbReference>
<dbReference type="PANTHER" id="PTHR24421">
    <property type="entry name" value="NITRATE/NITRITE SENSOR PROTEIN NARX-RELATED"/>
    <property type="match status" value="1"/>
</dbReference>
<keyword evidence="3" id="KW-0902">Two-component regulatory system</keyword>
<dbReference type="Proteomes" id="UP001500279">
    <property type="component" value="Unassembled WGS sequence"/>
</dbReference>
<dbReference type="Pfam" id="PF07494">
    <property type="entry name" value="Reg_prop"/>
    <property type="match status" value="1"/>
</dbReference>
<proteinExistence type="predicted"/>
<accession>A0ABN1JIT4</accession>
<dbReference type="InterPro" id="IPR015943">
    <property type="entry name" value="WD40/YVTN_repeat-like_dom_sf"/>
</dbReference>
<evidence type="ECO:0000256" key="2">
    <source>
        <dbReference type="ARBA" id="ARBA00022777"/>
    </source>
</evidence>
<feature type="domain" description="Two component regulator three Y" evidence="7">
    <location>
        <begin position="705"/>
        <end position="766"/>
    </location>
</feature>
<sequence length="1041" mass="112273">MVLVAALLAGLPGRVLALPAMLDLAQFHHSAWLTRDGAPSEVNSLAQTADGYLWLGSATGLFRFDGVHFERFAAGPGQALVSQSVASLLAQRDGGLWIGYRYGGLSHWQDGRLQHVGPAQGLPTGTVTGLAQQADGSLWVATAHGLARQLGERWQTLGAAQGLPDLPFYAVVVDGSDGVWALADDAGYCLPRGAARFARCGDSQGHGQLALGPQGAVWATNGTRGVWPLTAAPQAPGQPPALSPSLPARVAIEPGPGDLSTLMFDRDGTLWLGARSGLARVVAPLQMPVGGYLGLPDAETAQWFKPSQGLSGELVMSMLEDREGTVWVATTGGLDRFRRNKLTRVLLPPQSLWFSLAAGEGGKVWAGSVTGPSALLLPTGGTSPGFVRQPTLGPRITAAYRARNGEVWLGGATGLWRARGSRVEPVPLPPAAAGNPLQAIGEDAQGRLWLSVMREGMFRRESGNDAKASAGAERWTRQPLPAGVDFVYPLAIGLDRQGAQWLAFNANHLVRLSPGEPREARHFTEADGLSLGSPLALDGSSERLWIAGEQGVAWFDGQRFHALQLAGEALMGVSGLVLGGDGGLWLNSASGILHIAPAELAAALQQPAHAVTFERFDYHDGLDGAPSQLRPIPSAVKGSDGRLWFATTNSVVWLDPRRIARNPLPPPVRLQALVADGQPQPLQDGLQLAVGTRSLEIHYAGLSLSMPERVRFRYRLQGVDSDWQDGGTRRAAYYTNLGPGRYRFEVLAANEDGVWSPQGAALSMRILPAFYQTWWFPLMCVPVVLGLLAWAFRLRMRSLTRRLNERHQARLLERERIARELHDTLLQSVQGLLLRFQSAADRLPEDTRERAGLTRALDLAEQVLVEGRDRVGALRSPDEPGPALDQRLQALGEQLAQEHGVPFELRRSGVPVQLAPAEQEELWLIAREALLNAFHHAAASRVQLTFAQGAQQLLLEVQDDGRGLPPEWLAAGGRPGHWGLAGQRERAARLGARLSLQSAPGQGTTLRLEWQRRSAGPWQHLRRWWHAAGDGPTRSDDTSDL</sequence>
<comment type="caution">
    <text evidence="9">The sequence shown here is derived from an EMBL/GenBank/DDBJ whole genome shotgun (WGS) entry which is preliminary data.</text>
</comment>
<dbReference type="Pfam" id="PF02518">
    <property type="entry name" value="HATPase_c"/>
    <property type="match status" value="1"/>
</dbReference>
<dbReference type="Gene3D" id="2.130.10.10">
    <property type="entry name" value="YVTN repeat-like/Quinoprotein amine dehydrogenase"/>
    <property type="match status" value="3"/>
</dbReference>
<feature type="transmembrane region" description="Helical" evidence="4">
    <location>
        <begin position="774"/>
        <end position="792"/>
    </location>
</feature>
<dbReference type="PANTHER" id="PTHR24421:SF62">
    <property type="entry name" value="SENSORY TRANSDUCTION HISTIDINE KINASE"/>
    <property type="match status" value="1"/>
</dbReference>
<organism evidence="9 10">
    <name type="scientific">Ideonella azotifigens</name>
    <dbReference type="NCBI Taxonomy" id="513160"/>
    <lineage>
        <taxon>Bacteria</taxon>
        <taxon>Pseudomonadati</taxon>
        <taxon>Pseudomonadota</taxon>
        <taxon>Betaproteobacteria</taxon>
        <taxon>Burkholderiales</taxon>
        <taxon>Sphaerotilaceae</taxon>
        <taxon>Ideonella</taxon>
    </lineage>
</organism>
<dbReference type="InterPro" id="IPR011712">
    <property type="entry name" value="Sig_transdc_His_kin_sub3_dim/P"/>
</dbReference>
<dbReference type="SUPFAM" id="SSF101898">
    <property type="entry name" value="NHL repeat"/>
    <property type="match status" value="1"/>
</dbReference>
<dbReference type="Gene3D" id="3.30.565.10">
    <property type="entry name" value="Histidine kinase-like ATPase, C-terminal domain"/>
    <property type="match status" value="1"/>
</dbReference>
<dbReference type="SUPFAM" id="SSF63829">
    <property type="entry name" value="Calcium-dependent phosphotriesterase"/>
    <property type="match status" value="1"/>
</dbReference>
<keyword evidence="5" id="KW-0732">Signal</keyword>
<evidence type="ECO:0000259" key="8">
    <source>
        <dbReference type="Pfam" id="PF07730"/>
    </source>
</evidence>
<dbReference type="CDD" id="cd16917">
    <property type="entry name" value="HATPase_UhpB-NarQ-NarX-like"/>
    <property type="match status" value="1"/>
</dbReference>
<dbReference type="Gene3D" id="1.20.5.1930">
    <property type="match status" value="1"/>
</dbReference>
<dbReference type="Gene3D" id="2.60.40.10">
    <property type="entry name" value="Immunoglobulins"/>
    <property type="match status" value="1"/>
</dbReference>
<dbReference type="InterPro" id="IPR011123">
    <property type="entry name" value="Y_Y_Y"/>
</dbReference>
<dbReference type="EMBL" id="BAAAEW010000003">
    <property type="protein sequence ID" value="GAA0740684.1"/>
    <property type="molecule type" value="Genomic_DNA"/>
</dbReference>
<keyword evidence="4" id="KW-0472">Membrane</keyword>
<dbReference type="SUPFAM" id="SSF55874">
    <property type="entry name" value="ATPase domain of HSP90 chaperone/DNA topoisomerase II/histidine kinase"/>
    <property type="match status" value="1"/>
</dbReference>
<feature type="domain" description="Signal transduction histidine kinase subgroup 3 dimerisation and phosphoacceptor" evidence="8">
    <location>
        <begin position="813"/>
        <end position="878"/>
    </location>
</feature>
<keyword evidence="4" id="KW-1133">Transmembrane helix</keyword>
<feature type="signal peptide" evidence="5">
    <location>
        <begin position="1"/>
        <end position="17"/>
    </location>
</feature>
<evidence type="ECO:0000256" key="4">
    <source>
        <dbReference type="SAM" id="Phobius"/>
    </source>
</evidence>
<keyword evidence="2 9" id="KW-0418">Kinase</keyword>
<feature type="chain" id="PRO_5045861834" evidence="5">
    <location>
        <begin position="18"/>
        <end position="1041"/>
    </location>
</feature>
<keyword evidence="10" id="KW-1185">Reference proteome</keyword>
<evidence type="ECO:0000313" key="9">
    <source>
        <dbReference type="EMBL" id="GAA0740684.1"/>
    </source>
</evidence>
<reference evidence="9 10" key="1">
    <citation type="journal article" date="2019" name="Int. J. Syst. Evol. Microbiol.">
        <title>The Global Catalogue of Microorganisms (GCM) 10K type strain sequencing project: providing services to taxonomists for standard genome sequencing and annotation.</title>
        <authorList>
            <consortium name="The Broad Institute Genomics Platform"/>
            <consortium name="The Broad Institute Genome Sequencing Center for Infectious Disease"/>
            <person name="Wu L."/>
            <person name="Ma J."/>
        </authorList>
    </citation>
    <scope>NUCLEOTIDE SEQUENCE [LARGE SCALE GENOMIC DNA]</scope>
    <source>
        <strain evidence="9 10">JCM 15503</strain>
    </source>
</reference>
<evidence type="ECO:0000259" key="6">
    <source>
        <dbReference type="Pfam" id="PF02518"/>
    </source>
</evidence>
<name>A0ABN1JIT4_9BURK</name>
<evidence type="ECO:0000313" key="10">
    <source>
        <dbReference type="Proteomes" id="UP001500279"/>
    </source>
</evidence>
<evidence type="ECO:0000256" key="5">
    <source>
        <dbReference type="SAM" id="SignalP"/>
    </source>
</evidence>
<gene>
    <name evidence="9" type="ORF">GCM10009107_02540</name>
</gene>
<feature type="domain" description="Histidine kinase/HSP90-like ATPase" evidence="6">
    <location>
        <begin position="919"/>
        <end position="1011"/>
    </location>
</feature>
<evidence type="ECO:0000256" key="3">
    <source>
        <dbReference type="ARBA" id="ARBA00023012"/>
    </source>
</evidence>
<dbReference type="GO" id="GO:0016301">
    <property type="term" value="F:kinase activity"/>
    <property type="evidence" value="ECO:0007669"/>
    <property type="project" value="UniProtKB-KW"/>
</dbReference>
<dbReference type="InterPro" id="IPR013783">
    <property type="entry name" value="Ig-like_fold"/>
</dbReference>
<dbReference type="InterPro" id="IPR036890">
    <property type="entry name" value="HATPase_C_sf"/>
</dbReference>
<protein>
    <submittedName>
        <fullName evidence="9">Sensor histidine kinase</fullName>
    </submittedName>
</protein>
<evidence type="ECO:0000259" key="7">
    <source>
        <dbReference type="Pfam" id="PF07495"/>
    </source>
</evidence>
<keyword evidence="4" id="KW-0812">Transmembrane</keyword>
<dbReference type="InterPro" id="IPR011110">
    <property type="entry name" value="Reg_prop"/>
</dbReference>
<dbReference type="Pfam" id="PF07730">
    <property type="entry name" value="HisKA_3"/>
    <property type="match status" value="1"/>
</dbReference>
<evidence type="ECO:0000256" key="1">
    <source>
        <dbReference type="ARBA" id="ARBA00022679"/>
    </source>
</evidence>
<dbReference type="InterPro" id="IPR050482">
    <property type="entry name" value="Sensor_HK_TwoCompSys"/>
</dbReference>
<dbReference type="Pfam" id="PF07495">
    <property type="entry name" value="Y_Y_Y"/>
    <property type="match status" value="1"/>
</dbReference>